<dbReference type="EMBL" id="BAAAQD010000003">
    <property type="protein sequence ID" value="GAA1507616.1"/>
    <property type="molecule type" value="Genomic_DNA"/>
</dbReference>
<evidence type="ECO:0000313" key="2">
    <source>
        <dbReference type="EMBL" id="GAA1507616.1"/>
    </source>
</evidence>
<comment type="caution">
    <text evidence="2">The sequence shown here is derived from an EMBL/GenBank/DDBJ whole genome shotgun (WGS) entry which is preliminary data.</text>
</comment>
<reference evidence="2 3" key="1">
    <citation type="journal article" date="2019" name="Int. J. Syst. Evol. Microbiol.">
        <title>The Global Catalogue of Microorganisms (GCM) 10K type strain sequencing project: providing services to taxonomists for standard genome sequencing and annotation.</title>
        <authorList>
            <consortium name="The Broad Institute Genomics Platform"/>
            <consortium name="The Broad Institute Genome Sequencing Center for Infectious Disease"/>
            <person name="Wu L."/>
            <person name="Ma J."/>
        </authorList>
    </citation>
    <scope>NUCLEOTIDE SEQUENCE [LARGE SCALE GENOMIC DNA]</scope>
    <source>
        <strain evidence="2 3">JCM 15933</strain>
    </source>
</reference>
<feature type="region of interest" description="Disordered" evidence="1">
    <location>
        <begin position="1"/>
        <end position="66"/>
    </location>
</feature>
<feature type="compositionally biased region" description="Low complexity" evidence="1">
    <location>
        <begin position="15"/>
        <end position="25"/>
    </location>
</feature>
<sequence>MGRKPHIRALTNVCAPPAGNPGPAAWQTRASRPTHADARKQAHPRRPAQAGPRRRRTHPRRPAEADLTLINRDSFQPNRPKALRDLTSVRGLEPGRSRNAYERKAVHLGIDQRLSVAGR</sequence>
<organism evidence="2 3">
    <name type="scientific">Dactylosporangium maewongense</name>
    <dbReference type="NCBI Taxonomy" id="634393"/>
    <lineage>
        <taxon>Bacteria</taxon>
        <taxon>Bacillati</taxon>
        <taxon>Actinomycetota</taxon>
        <taxon>Actinomycetes</taxon>
        <taxon>Micromonosporales</taxon>
        <taxon>Micromonosporaceae</taxon>
        <taxon>Dactylosporangium</taxon>
    </lineage>
</organism>
<gene>
    <name evidence="2" type="ORF">GCM10009827_022230</name>
</gene>
<protein>
    <submittedName>
        <fullName evidence="2">Uncharacterized protein</fullName>
    </submittedName>
</protein>
<keyword evidence="3" id="KW-1185">Reference proteome</keyword>
<accession>A0ABN1ZYN9</accession>
<dbReference type="Proteomes" id="UP001501470">
    <property type="component" value="Unassembled WGS sequence"/>
</dbReference>
<feature type="compositionally biased region" description="Basic residues" evidence="1">
    <location>
        <begin position="41"/>
        <end position="60"/>
    </location>
</feature>
<evidence type="ECO:0000256" key="1">
    <source>
        <dbReference type="SAM" id="MobiDB-lite"/>
    </source>
</evidence>
<evidence type="ECO:0000313" key="3">
    <source>
        <dbReference type="Proteomes" id="UP001501470"/>
    </source>
</evidence>
<proteinExistence type="predicted"/>
<name>A0ABN1ZYN9_9ACTN</name>